<evidence type="ECO:0000256" key="7">
    <source>
        <dbReference type="SAM" id="SignalP"/>
    </source>
</evidence>
<dbReference type="GO" id="GO:0009636">
    <property type="term" value="P:response to toxic substance"/>
    <property type="evidence" value="ECO:0007669"/>
    <property type="project" value="InterPro"/>
</dbReference>
<comment type="similarity">
    <text evidence="1">Belongs to the EcnA/EcnB lipoprotein family.</text>
</comment>
<organism evidence="8 9">
    <name type="scientific">Nitrosospira multiformis</name>
    <dbReference type="NCBI Taxonomy" id="1231"/>
    <lineage>
        <taxon>Bacteria</taxon>
        <taxon>Pseudomonadati</taxon>
        <taxon>Pseudomonadota</taxon>
        <taxon>Betaproteobacteria</taxon>
        <taxon>Nitrosomonadales</taxon>
        <taxon>Nitrosomonadaceae</taxon>
        <taxon>Nitrosospira</taxon>
    </lineage>
</organism>
<reference evidence="8 9" key="1">
    <citation type="submission" date="2016-10" db="EMBL/GenBank/DDBJ databases">
        <authorList>
            <person name="de Groot N.N."/>
        </authorList>
    </citation>
    <scope>NUCLEOTIDE SEQUENCE [LARGE SCALE GENOMIC DNA]</scope>
    <source>
        <strain evidence="8 9">Nl18</strain>
    </source>
</reference>
<evidence type="ECO:0000256" key="6">
    <source>
        <dbReference type="ARBA" id="ARBA00023288"/>
    </source>
</evidence>
<keyword evidence="5" id="KW-0564">Palmitate</keyword>
<evidence type="ECO:0000256" key="2">
    <source>
        <dbReference type="ARBA" id="ARBA00022475"/>
    </source>
</evidence>
<evidence type="ECO:0000256" key="5">
    <source>
        <dbReference type="ARBA" id="ARBA00023139"/>
    </source>
</evidence>
<sequence length="41" mass="4250">MRMLTVMVALITAFGLSACHTIQGVGKDVQSGGEALEKSAK</sequence>
<dbReference type="RefSeq" id="WP_074745848.1">
    <property type="nucleotide sequence ID" value="NZ_FOCT01000005.1"/>
</dbReference>
<evidence type="ECO:0000313" key="9">
    <source>
        <dbReference type="Proteomes" id="UP000183898"/>
    </source>
</evidence>
<feature type="chain" id="PRO_5010249284" evidence="7">
    <location>
        <begin position="19"/>
        <end position="41"/>
    </location>
</feature>
<dbReference type="Pfam" id="PF08085">
    <property type="entry name" value="Entericidin"/>
    <property type="match status" value="1"/>
</dbReference>
<keyword evidence="2" id="KW-1003">Cell membrane</keyword>
<dbReference type="GO" id="GO:0016020">
    <property type="term" value="C:membrane"/>
    <property type="evidence" value="ECO:0007669"/>
    <property type="project" value="InterPro"/>
</dbReference>
<feature type="signal peptide" evidence="7">
    <location>
        <begin position="1"/>
        <end position="18"/>
    </location>
</feature>
<name>A0A1H8HJL2_9PROT</name>
<dbReference type="EMBL" id="FOCT01000005">
    <property type="protein sequence ID" value="SEN56410.1"/>
    <property type="molecule type" value="Genomic_DNA"/>
</dbReference>
<evidence type="ECO:0000256" key="3">
    <source>
        <dbReference type="ARBA" id="ARBA00022729"/>
    </source>
</evidence>
<evidence type="ECO:0000256" key="1">
    <source>
        <dbReference type="ARBA" id="ARBA00010296"/>
    </source>
</evidence>
<dbReference type="InterPro" id="IPR012556">
    <property type="entry name" value="Entericidin"/>
</dbReference>
<keyword evidence="3 7" id="KW-0732">Signal</keyword>
<gene>
    <name evidence="8" type="ORF">SAMN05216404_105152</name>
</gene>
<accession>A0A1H8HJL2</accession>
<keyword evidence="6" id="KW-0449">Lipoprotein</keyword>
<dbReference type="AlphaFoldDB" id="A0A1H8HJL2"/>
<evidence type="ECO:0000256" key="4">
    <source>
        <dbReference type="ARBA" id="ARBA00023136"/>
    </source>
</evidence>
<dbReference type="PROSITE" id="PS51257">
    <property type="entry name" value="PROKAR_LIPOPROTEIN"/>
    <property type="match status" value="1"/>
</dbReference>
<proteinExistence type="inferred from homology"/>
<keyword evidence="4" id="KW-0472">Membrane</keyword>
<protein>
    <submittedName>
        <fullName evidence="8">Entericidin B</fullName>
    </submittedName>
</protein>
<evidence type="ECO:0000313" key="8">
    <source>
        <dbReference type="EMBL" id="SEN56410.1"/>
    </source>
</evidence>
<dbReference type="Proteomes" id="UP000183898">
    <property type="component" value="Unassembled WGS sequence"/>
</dbReference>